<dbReference type="AlphaFoldDB" id="A0A8J2NMS0"/>
<organism evidence="1 2">
    <name type="scientific">Fusarium equiseti</name>
    <name type="common">Fusarium scirpi</name>
    <dbReference type="NCBI Taxonomy" id="61235"/>
    <lineage>
        <taxon>Eukaryota</taxon>
        <taxon>Fungi</taxon>
        <taxon>Dikarya</taxon>
        <taxon>Ascomycota</taxon>
        <taxon>Pezizomycotina</taxon>
        <taxon>Sordariomycetes</taxon>
        <taxon>Hypocreomycetidae</taxon>
        <taxon>Hypocreales</taxon>
        <taxon>Nectriaceae</taxon>
        <taxon>Fusarium</taxon>
        <taxon>Fusarium incarnatum-equiseti species complex</taxon>
    </lineage>
</organism>
<reference evidence="1" key="1">
    <citation type="submission" date="2021-05" db="EMBL/GenBank/DDBJ databases">
        <authorList>
            <person name="Khan N."/>
        </authorList>
    </citation>
    <scope>NUCLEOTIDE SEQUENCE</scope>
</reference>
<name>A0A8J2NMS0_FUSEQ</name>
<dbReference type="Proteomes" id="UP000693738">
    <property type="component" value="Unassembled WGS sequence"/>
</dbReference>
<protein>
    <submittedName>
        <fullName evidence="1">Uncharacterized protein</fullName>
    </submittedName>
</protein>
<dbReference type="EMBL" id="CAJSTJ010000160">
    <property type="protein sequence ID" value="CAG7563690.1"/>
    <property type="molecule type" value="Genomic_DNA"/>
</dbReference>
<accession>A0A8J2NMS0</accession>
<comment type="caution">
    <text evidence="1">The sequence shown here is derived from an EMBL/GenBank/DDBJ whole genome shotgun (WGS) entry which is preliminary data.</text>
</comment>
<evidence type="ECO:0000313" key="2">
    <source>
        <dbReference type="Proteomes" id="UP000693738"/>
    </source>
</evidence>
<evidence type="ECO:0000313" key="1">
    <source>
        <dbReference type="EMBL" id="CAG7563690.1"/>
    </source>
</evidence>
<gene>
    <name evidence="1" type="ORF">FEQUK3_LOCUS9394</name>
</gene>
<sequence>MEPAQQNNIAVPPVISDRREIHRLARGIKKYLEAAQKNALPSLNDYFANSALIMREHLQLAAQVIDSGPERHFGPALCDGTRWPLSWPRDRDALVKDLQNFTVAAVALLNSRQPAGSVDPNLVAQPANGL</sequence>
<proteinExistence type="predicted"/>